<protein>
    <recommendedName>
        <fullName evidence="1">DUF8207 domain-containing protein</fullName>
    </recommendedName>
</protein>
<name>A0A151IZF2_9HYME</name>
<accession>A0A151IZF2</accession>
<sequence length="124" mass="13946">MILCGVLFDVTDEPLVTSIRHLQTSEGQEKLHANYGPLGQKYMKAVLSGKKAVNIDVVYGVYFSDEGTMLGDKRISTTLLFTLHKNNDIIIDGKRYDGKPGLYELIFMKFSNESICTDDDVQTY</sequence>
<evidence type="ECO:0000313" key="3">
    <source>
        <dbReference type="Proteomes" id="UP000078492"/>
    </source>
</evidence>
<reference evidence="2 3" key="1">
    <citation type="submission" date="2015-09" db="EMBL/GenBank/DDBJ databases">
        <title>Trachymyrmex cornetzi WGS genome.</title>
        <authorList>
            <person name="Nygaard S."/>
            <person name="Hu H."/>
            <person name="Boomsma J."/>
            <person name="Zhang G."/>
        </authorList>
    </citation>
    <scope>NUCLEOTIDE SEQUENCE [LARGE SCALE GENOMIC DNA]</scope>
    <source>
        <strain evidence="2">Tcor2-1</strain>
        <tissue evidence="2">Whole body</tissue>
    </source>
</reference>
<gene>
    <name evidence="2" type="ORF">ALC57_13311</name>
</gene>
<dbReference type="EMBL" id="KQ980698">
    <property type="protein sequence ID" value="KYN14486.1"/>
    <property type="molecule type" value="Genomic_DNA"/>
</dbReference>
<evidence type="ECO:0000313" key="2">
    <source>
        <dbReference type="EMBL" id="KYN14486.1"/>
    </source>
</evidence>
<organism evidence="2 3">
    <name type="scientific">Trachymyrmex cornetzi</name>
    <dbReference type="NCBI Taxonomy" id="471704"/>
    <lineage>
        <taxon>Eukaryota</taxon>
        <taxon>Metazoa</taxon>
        <taxon>Ecdysozoa</taxon>
        <taxon>Arthropoda</taxon>
        <taxon>Hexapoda</taxon>
        <taxon>Insecta</taxon>
        <taxon>Pterygota</taxon>
        <taxon>Neoptera</taxon>
        <taxon>Endopterygota</taxon>
        <taxon>Hymenoptera</taxon>
        <taxon>Apocrita</taxon>
        <taxon>Aculeata</taxon>
        <taxon>Formicoidea</taxon>
        <taxon>Formicidae</taxon>
        <taxon>Myrmicinae</taxon>
        <taxon>Trachymyrmex</taxon>
    </lineage>
</organism>
<dbReference type="STRING" id="471704.A0A151IZF2"/>
<dbReference type="AlphaFoldDB" id="A0A151IZF2"/>
<dbReference type="Proteomes" id="UP000078492">
    <property type="component" value="Unassembled WGS sequence"/>
</dbReference>
<dbReference type="InterPro" id="IPR058520">
    <property type="entry name" value="DUF8207"/>
</dbReference>
<proteinExistence type="predicted"/>
<evidence type="ECO:0000259" key="1">
    <source>
        <dbReference type="Pfam" id="PF26634"/>
    </source>
</evidence>
<feature type="domain" description="DUF8207" evidence="1">
    <location>
        <begin position="54"/>
        <end position="124"/>
    </location>
</feature>
<dbReference type="Pfam" id="PF26634">
    <property type="entry name" value="DUF8207"/>
    <property type="match status" value="1"/>
</dbReference>
<keyword evidence="3" id="KW-1185">Reference proteome</keyword>